<dbReference type="EMBL" id="NQWI01000013">
    <property type="protein sequence ID" value="PDW04216.1"/>
    <property type="molecule type" value="Genomic_DNA"/>
</dbReference>
<evidence type="ECO:0000313" key="3">
    <source>
        <dbReference type="Proteomes" id="UP000220527"/>
    </source>
</evidence>
<dbReference type="PANTHER" id="PTHR16214">
    <property type="entry name" value="TRANSMEMBRANE PROTEIN 260"/>
    <property type="match status" value="1"/>
</dbReference>
<protein>
    <recommendedName>
        <fullName evidence="4">DUF2723 domain-containing protein</fullName>
    </recommendedName>
</protein>
<evidence type="ECO:0000256" key="1">
    <source>
        <dbReference type="SAM" id="Phobius"/>
    </source>
</evidence>
<keyword evidence="1" id="KW-0472">Membrane</keyword>
<proteinExistence type="predicted"/>
<evidence type="ECO:0000313" key="2">
    <source>
        <dbReference type="EMBL" id="PDW04216.1"/>
    </source>
</evidence>
<dbReference type="InterPro" id="IPR021280">
    <property type="entry name" value="TMEM260-like"/>
</dbReference>
<keyword evidence="1" id="KW-1133">Transmembrane helix</keyword>
<dbReference type="OrthoDB" id="144153at2"/>
<organism evidence="2 3">
    <name type="scientific">Candidatus Viridilinea mediisalina</name>
    <dbReference type="NCBI Taxonomy" id="2024553"/>
    <lineage>
        <taxon>Bacteria</taxon>
        <taxon>Bacillati</taxon>
        <taxon>Chloroflexota</taxon>
        <taxon>Chloroflexia</taxon>
        <taxon>Chloroflexales</taxon>
        <taxon>Chloroflexineae</taxon>
        <taxon>Oscillochloridaceae</taxon>
        <taxon>Candidatus Viridilinea</taxon>
    </lineage>
</organism>
<evidence type="ECO:0008006" key="4">
    <source>
        <dbReference type="Google" id="ProtNLM"/>
    </source>
</evidence>
<keyword evidence="3" id="KW-1185">Reference proteome</keyword>
<feature type="transmembrane region" description="Helical" evidence="1">
    <location>
        <begin position="193"/>
        <end position="212"/>
    </location>
</feature>
<name>A0A2A6RMR9_9CHLR</name>
<keyword evidence="1" id="KW-0812">Transmembrane</keyword>
<comment type="caution">
    <text evidence="2">The sequence shown here is derived from an EMBL/GenBank/DDBJ whole genome shotgun (WGS) entry which is preliminary data.</text>
</comment>
<feature type="transmembrane region" description="Helical" evidence="1">
    <location>
        <begin position="369"/>
        <end position="390"/>
    </location>
</feature>
<gene>
    <name evidence="2" type="ORF">CJ255_04500</name>
</gene>
<feature type="transmembrane region" description="Helical" evidence="1">
    <location>
        <begin position="342"/>
        <end position="362"/>
    </location>
</feature>
<dbReference type="Proteomes" id="UP000220527">
    <property type="component" value="Unassembled WGS sequence"/>
</dbReference>
<feature type="transmembrane region" description="Helical" evidence="1">
    <location>
        <begin position="255"/>
        <end position="275"/>
    </location>
</feature>
<dbReference type="AlphaFoldDB" id="A0A2A6RMR9"/>
<feature type="transmembrane region" description="Helical" evidence="1">
    <location>
        <begin position="396"/>
        <end position="414"/>
    </location>
</feature>
<feature type="transmembrane region" description="Helical" evidence="1">
    <location>
        <begin position="85"/>
        <end position="104"/>
    </location>
</feature>
<reference evidence="3" key="1">
    <citation type="submission" date="2017-08" db="EMBL/GenBank/DDBJ databases">
        <authorList>
            <person name="Grouzdev D.S."/>
            <person name="Gaisin V.A."/>
            <person name="Rysina M.S."/>
            <person name="Gorlenko V.M."/>
        </authorList>
    </citation>
    <scope>NUCLEOTIDE SEQUENCE [LARGE SCALE GENOMIC DNA]</scope>
    <source>
        <strain evidence="3">Kir15-3F</strain>
    </source>
</reference>
<dbReference type="InterPro" id="IPR052724">
    <property type="entry name" value="GT117_domain-containing"/>
</dbReference>
<accession>A0A2A6RMR9</accession>
<sequence length="543" mass="59182">MHHYSLPERPMRLLTIMLVALVLSLVYGLTLVPGVTWAHHGADSGDLLTAVATGGVPHPTGYPSYLLLMDGFRWLPLGDLALQQAIFSALCAILSALLVVQLVLTLSPLQGWQSAVAAGFAALWLGFTPLFWSQAVIVEVYSLHALCSALLWWWAAGWCVPPTHHDRMALPSAQQVGLAGLSAGLALGNHLTAAATVVALLLLLVWRCWAVAIRDARGRGREALTSSRPRKIVTWLRTSASNISAYLPWQPVARCLLWLLLGLMVYLLLPVRAGATPASWGDPRSIEGLVWLVSGQLYHHMALQPLERPLSYALELLYAQMGSLGLGLALAGLLLVPMRTAAPLRLAMLLVALVTLAFAVGYRSHDAQVYLLPVLLLGAVGVGVAVAWVLVVSQKIARITPSILLVLLLVLLLLRLTSPWPAMRAARHDQAAAQFSATLLAQAPTGAIIFTREDRDSFPLWYAHYGQGQRPDLVLVVTPLLPYDWYRANLRRYYPDLVLPHGLGSGWDMALIAQNPTRPPCWVVQVASGELRSMTRGCEEARR</sequence>
<feature type="transmembrane region" description="Helical" evidence="1">
    <location>
        <begin position="316"/>
        <end position="336"/>
    </location>
</feature>
<dbReference type="RefSeq" id="WP_097642899.1">
    <property type="nucleotide sequence ID" value="NZ_NQWI01000013.1"/>
</dbReference>
<dbReference type="PANTHER" id="PTHR16214:SF3">
    <property type="entry name" value="TRANSMEMBRANE PROTEIN 260"/>
    <property type="match status" value="1"/>
</dbReference>
<dbReference type="Pfam" id="PF11028">
    <property type="entry name" value="TMEM260-like"/>
    <property type="match status" value="1"/>
</dbReference>
<feature type="transmembrane region" description="Helical" evidence="1">
    <location>
        <begin position="116"/>
        <end position="135"/>
    </location>
</feature>